<comment type="similarity">
    <text evidence="2">Belongs to the CD164 family.</text>
</comment>
<evidence type="ECO:0000256" key="1">
    <source>
        <dbReference type="ARBA" id="ARBA00004479"/>
    </source>
</evidence>
<keyword evidence="6 9" id="KW-0472">Membrane</keyword>
<feature type="signal peptide" evidence="10">
    <location>
        <begin position="1"/>
        <end position="21"/>
    </location>
</feature>
<protein>
    <submittedName>
        <fullName evidence="11">Transmembrane protein 123</fullName>
    </submittedName>
</protein>
<dbReference type="Ensembl" id="ENSVKKT00000013532.1">
    <property type="protein sequence ID" value="ENSVKKP00000013214.1"/>
    <property type="gene ID" value="ENSVKKG00000009138.1"/>
</dbReference>
<evidence type="ECO:0000256" key="3">
    <source>
        <dbReference type="ARBA" id="ARBA00022692"/>
    </source>
</evidence>
<keyword evidence="7" id="KW-0325">Glycoprotein</keyword>
<comment type="subcellular location">
    <subcellularLocation>
        <location evidence="1">Membrane</location>
        <topology evidence="1">Single-pass type I membrane protein</topology>
    </subcellularLocation>
</comment>
<evidence type="ECO:0000256" key="5">
    <source>
        <dbReference type="ARBA" id="ARBA00022989"/>
    </source>
</evidence>
<keyword evidence="5 9" id="KW-1133">Transmembrane helix</keyword>
<reference evidence="11" key="2">
    <citation type="submission" date="2025-09" db="UniProtKB">
        <authorList>
            <consortium name="Ensembl"/>
        </authorList>
    </citation>
    <scope>IDENTIFICATION</scope>
</reference>
<keyword evidence="4 10" id="KW-0732">Signal</keyword>
<name>A0A8D2JHB5_VARKO</name>
<keyword evidence="12" id="KW-1185">Reference proteome</keyword>
<dbReference type="OMA" id="FSANLCD"/>
<evidence type="ECO:0000256" key="8">
    <source>
        <dbReference type="SAM" id="MobiDB-lite"/>
    </source>
</evidence>
<organism evidence="11 12">
    <name type="scientific">Varanus komodoensis</name>
    <name type="common">Komodo dragon</name>
    <dbReference type="NCBI Taxonomy" id="61221"/>
    <lineage>
        <taxon>Eukaryota</taxon>
        <taxon>Metazoa</taxon>
        <taxon>Chordata</taxon>
        <taxon>Craniata</taxon>
        <taxon>Vertebrata</taxon>
        <taxon>Euteleostomi</taxon>
        <taxon>Lepidosauria</taxon>
        <taxon>Squamata</taxon>
        <taxon>Bifurcata</taxon>
        <taxon>Unidentata</taxon>
        <taxon>Episquamata</taxon>
        <taxon>Toxicofera</taxon>
        <taxon>Anguimorpha</taxon>
        <taxon>Paleoanguimorpha</taxon>
        <taxon>Varanoidea</taxon>
        <taxon>Varanidae</taxon>
        <taxon>Varanus</taxon>
    </lineage>
</organism>
<feature type="compositionally biased region" description="Polar residues" evidence="8">
    <location>
        <begin position="32"/>
        <end position="45"/>
    </location>
</feature>
<accession>A0A8D2JHB5</accession>
<keyword evidence="3 9" id="KW-0812">Transmembrane</keyword>
<evidence type="ECO:0000256" key="6">
    <source>
        <dbReference type="ARBA" id="ARBA00023136"/>
    </source>
</evidence>
<dbReference type="InterPro" id="IPR007947">
    <property type="entry name" value="CD164_MGC24"/>
</dbReference>
<gene>
    <name evidence="11" type="primary">TMEM123</name>
</gene>
<dbReference type="KEGG" id="vko:123029348"/>
<evidence type="ECO:0000313" key="12">
    <source>
        <dbReference type="Proteomes" id="UP000694545"/>
    </source>
</evidence>
<evidence type="ECO:0000256" key="10">
    <source>
        <dbReference type="SAM" id="SignalP"/>
    </source>
</evidence>
<evidence type="ECO:0000256" key="9">
    <source>
        <dbReference type="SAM" id="Phobius"/>
    </source>
</evidence>
<sequence>MKPLLLLVLVHFCLCAQLGSTQENNSTTNSTLHPTVTPTKNIKPNSTSATTIPRIATTTTHTRSVPSDVTATTIKTMVTTTPMNTTASKIKPTSPARNGTMLPSTPVTVTPKAVAPQAAPSGFSAGSFIGGIVLTLGLLAIGYIGCRAYHAKRGVQYRTIDEHDAII</sequence>
<evidence type="ECO:0000313" key="11">
    <source>
        <dbReference type="Ensembl" id="ENSVKKP00000013214.1"/>
    </source>
</evidence>
<dbReference type="OrthoDB" id="6160056at2759"/>
<feature type="compositionally biased region" description="Low complexity" evidence="8">
    <location>
        <begin position="21"/>
        <end position="31"/>
    </location>
</feature>
<evidence type="ECO:0000256" key="7">
    <source>
        <dbReference type="ARBA" id="ARBA00023180"/>
    </source>
</evidence>
<dbReference type="AlphaFoldDB" id="A0A8D2JHB5"/>
<dbReference type="RefSeq" id="XP_044298185.1">
    <property type="nucleotide sequence ID" value="XM_044442250.1"/>
</dbReference>
<dbReference type="GO" id="GO:0016020">
    <property type="term" value="C:membrane"/>
    <property type="evidence" value="ECO:0007669"/>
    <property type="project" value="UniProtKB-SubCell"/>
</dbReference>
<proteinExistence type="inferred from homology"/>
<feature type="region of interest" description="Disordered" evidence="8">
    <location>
        <begin position="21"/>
        <end position="54"/>
    </location>
</feature>
<dbReference type="GO" id="GO:0031410">
    <property type="term" value="C:cytoplasmic vesicle"/>
    <property type="evidence" value="ECO:0007669"/>
    <property type="project" value="TreeGrafter"/>
</dbReference>
<dbReference type="CTD" id="114908"/>
<reference evidence="11" key="1">
    <citation type="submission" date="2025-08" db="UniProtKB">
        <authorList>
            <consortium name="Ensembl"/>
        </authorList>
    </citation>
    <scope>IDENTIFICATION</scope>
</reference>
<evidence type="ECO:0000256" key="2">
    <source>
        <dbReference type="ARBA" id="ARBA00005341"/>
    </source>
</evidence>
<dbReference type="GeneID" id="123029348"/>
<feature type="chain" id="PRO_5034667754" evidence="10">
    <location>
        <begin position="22"/>
        <end position="167"/>
    </location>
</feature>
<dbReference type="Pfam" id="PF05283">
    <property type="entry name" value="MGC-24"/>
    <property type="match status" value="1"/>
</dbReference>
<dbReference type="Proteomes" id="UP000694545">
    <property type="component" value="Unplaced"/>
</dbReference>
<dbReference type="PANTHER" id="PTHR11337:SF14">
    <property type="entry name" value="PORIMIN"/>
    <property type="match status" value="1"/>
</dbReference>
<feature type="transmembrane region" description="Helical" evidence="9">
    <location>
        <begin position="125"/>
        <end position="146"/>
    </location>
</feature>
<dbReference type="PANTHER" id="PTHR11337">
    <property type="entry name" value="MUCIN/PORIMIN"/>
    <property type="match status" value="1"/>
</dbReference>
<evidence type="ECO:0000256" key="4">
    <source>
        <dbReference type="ARBA" id="ARBA00022729"/>
    </source>
</evidence>